<sequence>MSRIYVTESLLRTPTASMQLPVTAPDLFQVVATHSLEDYEGIANLHYVSLNTVLAEFRHPTRLKLFTWLPDLSLEGTVLPVPDWGDTYELVPSTCGICTLL</sequence>
<dbReference type="EMBL" id="BDIP01000474">
    <property type="protein sequence ID" value="GIQ81711.1"/>
    <property type="molecule type" value="Genomic_DNA"/>
</dbReference>
<name>A0A9K3CS75_9EUKA</name>
<reference evidence="1 2" key="1">
    <citation type="journal article" date="2018" name="PLoS ONE">
        <title>The draft genome of Kipferlia bialata reveals reductive genome evolution in fornicate parasites.</title>
        <authorList>
            <person name="Tanifuji G."/>
            <person name="Takabayashi S."/>
            <person name="Kume K."/>
            <person name="Takagi M."/>
            <person name="Nakayama T."/>
            <person name="Kamikawa R."/>
            <person name="Inagaki Y."/>
            <person name="Hashimoto T."/>
        </authorList>
    </citation>
    <scope>NUCLEOTIDE SEQUENCE [LARGE SCALE GENOMIC DNA]</scope>
    <source>
        <strain evidence="1">NY0173</strain>
    </source>
</reference>
<evidence type="ECO:0000313" key="2">
    <source>
        <dbReference type="Proteomes" id="UP000265618"/>
    </source>
</evidence>
<keyword evidence="2" id="KW-1185">Reference proteome</keyword>
<protein>
    <submittedName>
        <fullName evidence="1">Uncharacterized protein</fullName>
    </submittedName>
</protein>
<accession>A0A9K3CS75</accession>
<comment type="caution">
    <text evidence="1">The sequence shown here is derived from an EMBL/GenBank/DDBJ whole genome shotgun (WGS) entry which is preliminary data.</text>
</comment>
<gene>
    <name evidence="1" type="ORF">KIPB_002714</name>
</gene>
<proteinExistence type="predicted"/>
<organism evidence="1 2">
    <name type="scientific">Kipferlia bialata</name>
    <dbReference type="NCBI Taxonomy" id="797122"/>
    <lineage>
        <taxon>Eukaryota</taxon>
        <taxon>Metamonada</taxon>
        <taxon>Carpediemonas-like organisms</taxon>
        <taxon>Kipferlia</taxon>
    </lineage>
</organism>
<evidence type="ECO:0000313" key="1">
    <source>
        <dbReference type="EMBL" id="GIQ81711.1"/>
    </source>
</evidence>
<dbReference type="Proteomes" id="UP000265618">
    <property type="component" value="Unassembled WGS sequence"/>
</dbReference>
<dbReference type="AlphaFoldDB" id="A0A9K3CS75"/>